<dbReference type="GO" id="GO:0046872">
    <property type="term" value="F:metal ion binding"/>
    <property type="evidence" value="ECO:0007669"/>
    <property type="project" value="UniProtKB-KW"/>
</dbReference>
<dbReference type="Proteomes" id="UP000469424">
    <property type="component" value="Unassembled WGS sequence"/>
</dbReference>
<sequence length="274" mass="31900">MNIMKKIKEGPTVTMFVPYDCNNSCPFCVNKEEYRNSSSFDLDRCYRSLDLLDRIFPHNDVVFTGGEPLAELEALEDIIAHVGETHNLYINTTLPTSENQDIHRIAEVLNRHQDMISCVNVSRHLKHYVKECSDEIFDLLKVRHRINCVIFEDAKEPSTKEKLINFLDRFNGHEVQIRANYSNLTLENVFETEGDDLFDLLCDIAEYQYPLEKELFRTGFVFHYKDSLVTYHKTLPFSKIDGKVGDIIIRQSGLIYDDWNNYGSPMDINELTLI</sequence>
<dbReference type="CDD" id="cd01335">
    <property type="entry name" value="Radical_SAM"/>
    <property type="match status" value="1"/>
</dbReference>
<evidence type="ECO:0000256" key="4">
    <source>
        <dbReference type="ARBA" id="ARBA00023014"/>
    </source>
</evidence>
<reference evidence="6 7" key="1">
    <citation type="submission" date="2019-08" db="EMBL/GenBank/DDBJ databases">
        <title>In-depth cultivation of the pig gut microbiome towards novel bacterial diversity and tailored functional studies.</title>
        <authorList>
            <person name="Wylensek D."/>
            <person name="Hitch T.C.A."/>
            <person name="Clavel T."/>
        </authorList>
    </citation>
    <scope>NUCLEOTIDE SEQUENCE [LARGE SCALE GENOMIC DNA]</scope>
    <source>
        <strain evidence="6 7">WCA-MUC-591-APC-4B</strain>
    </source>
</reference>
<dbReference type="Gene3D" id="3.20.20.70">
    <property type="entry name" value="Aldolase class I"/>
    <property type="match status" value="1"/>
</dbReference>
<dbReference type="InterPro" id="IPR058240">
    <property type="entry name" value="rSAM_sf"/>
</dbReference>
<dbReference type="GO" id="GO:0003824">
    <property type="term" value="F:catalytic activity"/>
    <property type="evidence" value="ECO:0007669"/>
    <property type="project" value="InterPro"/>
</dbReference>
<name>A0A6N7XJ07_9FIRM</name>
<evidence type="ECO:0000256" key="2">
    <source>
        <dbReference type="ARBA" id="ARBA00022723"/>
    </source>
</evidence>
<dbReference type="InterPro" id="IPR013785">
    <property type="entry name" value="Aldolase_TIM"/>
</dbReference>
<dbReference type="Pfam" id="PF04055">
    <property type="entry name" value="Radical_SAM"/>
    <property type="match status" value="1"/>
</dbReference>
<keyword evidence="4" id="KW-0411">Iron-sulfur</keyword>
<gene>
    <name evidence="6" type="ORF">FYJ65_00950</name>
</gene>
<dbReference type="InterPro" id="IPR007197">
    <property type="entry name" value="rSAM"/>
</dbReference>
<dbReference type="AlphaFoldDB" id="A0A6N7XJ07"/>
<accession>A0A6N7XJ07</accession>
<organism evidence="6 7">
    <name type="scientific">Mogibacterium kristiansenii</name>
    <dbReference type="NCBI Taxonomy" id="2606708"/>
    <lineage>
        <taxon>Bacteria</taxon>
        <taxon>Bacillati</taxon>
        <taxon>Bacillota</taxon>
        <taxon>Clostridia</taxon>
        <taxon>Peptostreptococcales</taxon>
        <taxon>Anaerovoracaceae</taxon>
        <taxon>Mogibacterium</taxon>
    </lineage>
</organism>
<dbReference type="SFLD" id="SFLDS00029">
    <property type="entry name" value="Radical_SAM"/>
    <property type="match status" value="1"/>
</dbReference>
<evidence type="ECO:0000256" key="3">
    <source>
        <dbReference type="ARBA" id="ARBA00023004"/>
    </source>
</evidence>
<evidence type="ECO:0000256" key="1">
    <source>
        <dbReference type="ARBA" id="ARBA00022691"/>
    </source>
</evidence>
<protein>
    <submittedName>
        <fullName evidence="6">4Fe-4S cluster-binding domain-containing protein</fullName>
    </submittedName>
</protein>
<keyword evidence="1" id="KW-0949">S-adenosyl-L-methionine</keyword>
<dbReference type="GO" id="GO:0051536">
    <property type="term" value="F:iron-sulfur cluster binding"/>
    <property type="evidence" value="ECO:0007669"/>
    <property type="project" value="UniProtKB-KW"/>
</dbReference>
<proteinExistence type="predicted"/>
<evidence type="ECO:0000313" key="6">
    <source>
        <dbReference type="EMBL" id="MST69919.1"/>
    </source>
</evidence>
<dbReference type="SUPFAM" id="SSF102114">
    <property type="entry name" value="Radical SAM enzymes"/>
    <property type="match status" value="1"/>
</dbReference>
<keyword evidence="2" id="KW-0479">Metal-binding</keyword>
<dbReference type="EMBL" id="VUNA01000001">
    <property type="protein sequence ID" value="MST69919.1"/>
    <property type="molecule type" value="Genomic_DNA"/>
</dbReference>
<comment type="caution">
    <text evidence="6">The sequence shown here is derived from an EMBL/GenBank/DDBJ whole genome shotgun (WGS) entry which is preliminary data.</text>
</comment>
<keyword evidence="7" id="KW-1185">Reference proteome</keyword>
<keyword evidence="3" id="KW-0408">Iron</keyword>
<evidence type="ECO:0000313" key="7">
    <source>
        <dbReference type="Proteomes" id="UP000469424"/>
    </source>
</evidence>
<feature type="domain" description="Radical SAM core" evidence="5">
    <location>
        <begin position="20"/>
        <end position="103"/>
    </location>
</feature>
<evidence type="ECO:0000259" key="5">
    <source>
        <dbReference type="Pfam" id="PF04055"/>
    </source>
</evidence>